<gene>
    <name evidence="6" type="ORF">PKB_2739</name>
</gene>
<dbReference type="InterPro" id="IPR011330">
    <property type="entry name" value="Glyco_hydro/deAcase_b/a-brl"/>
</dbReference>
<dbReference type="HOGENOM" id="CLU_1794817_0_0_6"/>
<dbReference type="AlphaFoldDB" id="A0A024HGW3"/>
<dbReference type="GO" id="GO:0016787">
    <property type="term" value="F:hydrolase activity"/>
    <property type="evidence" value="ECO:0007669"/>
    <property type="project" value="UniProtKB-KW"/>
</dbReference>
<evidence type="ECO:0000256" key="5">
    <source>
        <dbReference type="ARBA" id="ARBA00023277"/>
    </source>
</evidence>
<dbReference type="PANTHER" id="PTHR31609">
    <property type="entry name" value="YDJC DEACETYLASE FAMILY MEMBER"/>
    <property type="match status" value="1"/>
</dbReference>
<proteinExistence type="predicted"/>
<dbReference type="KEGG" id="pkc:PKB_2739"/>
<evidence type="ECO:0000256" key="4">
    <source>
        <dbReference type="ARBA" id="ARBA00022842"/>
    </source>
</evidence>
<dbReference type="InterPro" id="IPR006879">
    <property type="entry name" value="YdjC-like"/>
</dbReference>
<accession>A0A024HGW3</accession>
<keyword evidence="3" id="KW-0378">Hydrolase</keyword>
<keyword evidence="2" id="KW-0479">Metal-binding</keyword>
<evidence type="ECO:0008006" key="8">
    <source>
        <dbReference type="Google" id="ProtNLM"/>
    </source>
</evidence>
<organism evidence="6 7">
    <name type="scientific">Pseudomonas knackmussii (strain DSM 6978 / CCUG 54928 / LMG 23759 / B13)</name>
    <dbReference type="NCBI Taxonomy" id="1301098"/>
    <lineage>
        <taxon>Bacteria</taxon>
        <taxon>Pseudomonadati</taxon>
        <taxon>Pseudomonadota</taxon>
        <taxon>Gammaproteobacteria</taxon>
        <taxon>Pseudomonadales</taxon>
        <taxon>Pseudomonadaceae</taxon>
        <taxon>Pseudomonas</taxon>
    </lineage>
</organism>
<protein>
    <recommendedName>
        <fullName evidence="8">YdjC family protein</fullName>
    </recommendedName>
</protein>
<dbReference type="SUPFAM" id="SSF88713">
    <property type="entry name" value="Glycoside hydrolase/deacetylase"/>
    <property type="match status" value="1"/>
</dbReference>
<dbReference type="GO" id="GO:0005975">
    <property type="term" value="P:carbohydrate metabolic process"/>
    <property type="evidence" value="ECO:0007669"/>
    <property type="project" value="InterPro"/>
</dbReference>
<reference evidence="6 7" key="2">
    <citation type="submission" date="2014-05" db="EMBL/GenBank/DDBJ databases">
        <title>Genome sequence of the 3-chlorobenzoate degrading bacterium Pseudomonas knackmussii B13 shows multiple evidence for horizontal gene transfer.</title>
        <authorList>
            <person name="Miyazaki R."/>
            <person name="Bertelli C."/>
            <person name="Falquet L."/>
            <person name="Robinson-Rechavi M."/>
            <person name="Gharib W."/>
            <person name="Roy S."/>
            <person name="Van der Meer J.R."/>
        </authorList>
    </citation>
    <scope>NUCLEOTIDE SEQUENCE [LARGE SCALE GENOMIC DNA]</scope>
    <source>
        <strain evidence="6 7">B13</strain>
    </source>
</reference>
<dbReference type="Pfam" id="PF04794">
    <property type="entry name" value="YdjC"/>
    <property type="match status" value="1"/>
</dbReference>
<keyword evidence="5" id="KW-0119">Carbohydrate metabolism</keyword>
<name>A0A024HGW3_PSEKB</name>
<evidence type="ECO:0000313" key="7">
    <source>
        <dbReference type="Proteomes" id="UP000025241"/>
    </source>
</evidence>
<dbReference type="GO" id="GO:0046872">
    <property type="term" value="F:metal ion binding"/>
    <property type="evidence" value="ECO:0007669"/>
    <property type="project" value="UniProtKB-KW"/>
</dbReference>
<comment type="cofactor">
    <cofactor evidence="1">
        <name>Mg(2+)</name>
        <dbReference type="ChEBI" id="CHEBI:18420"/>
    </cofactor>
</comment>
<dbReference type="eggNOG" id="COG3394">
    <property type="taxonomic scope" value="Bacteria"/>
</dbReference>
<evidence type="ECO:0000256" key="2">
    <source>
        <dbReference type="ARBA" id="ARBA00022723"/>
    </source>
</evidence>
<sequence>MTQSHLAIVNADDFGLNDDENRVIVAAFADGLISSATAMANMPAFTAACALAHERGFADSVGLHFNLTYGLPLSAAIRSQRLVCDSAGQFDLSLPRHALRLPADAAEAVRGELQAQWQACLAQGMAPAISTRTSTCTTSGPSPR</sequence>
<dbReference type="EMBL" id="HG322950">
    <property type="protein sequence ID" value="CDF84086.1"/>
    <property type="molecule type" value="Genomic_DNA"/>
</dbReference>
<evidence type="ECO:0000256" key="3">
    <source>
        <dbReference type="ARBA" id="ARBA00022801"/>
    </source>
</evidence>
<keyword evidence="4" id="KW-0460">Magnesium</keyword>
<keyword evidence="7" id="KW-1185">Reference proteome</keyword>
<reference evidence="6 7" key="1">
    <citation type="submission" date="2013-03" db="EMBL/GenBank/DDBJ databases">
        <authorList>
            <person name="Linke B."/>
        </authorList>
    </citation>
    <scope>NUCLEOTIDE SEQUENCE [LARGE SCALE GENOMIC DNA]</scope>
    <source>
        <strain evidence="6 7">B13</strain>
    </source>
</reference>
<dbReference type="Gene3D" id="3.20.20.370">
    <property type="entry name" value="Glycoside hydrolase/deacetylase"/>
    <property type="match status" value="1"/>
</dbReference>
<evidence type="ECO:0000313" key="6">
    <source>
        <dbReference type="EMBL" id="CDF84086.1"/>
    </source>
</evidence>
<dbReference type="STRING" id="1301098.PKB_2739"/>
<dbReference type="GO" id="GO:0019213">
    <property type="term" value="F:deacetylase activity"/>
    <property type="evidence" value="ECO:0007669"/>
    <property type="project" value="TreeGrafter"/>
</dbReference>
<dbReference type="PANTHER" id="PTHR31609:SF1">
    <property type="entry name" value="CARBOHYDRATE DEACETYLASE"/>
    <property type="match status" value="1"/>
</dbReference>
<evidence type="ECO:0000256" key="1">
    <source>
        <dbReference type="ARBA" id="ARBA00001946"/>
    </source>
</evidence>
<dbReference type="Proteomes" id="UP000025241">
    <property type="component" value="Chromosome I"/>
</dbReference>
<dbReference type="PATRIC" id="fig|1301098.3.peg.2753"/>